<evidence type="ECO:0000313" key="1">
    <source>
        <dbReference type="EMBL" id="RTQ51564.1"/>
    </source>
</evidence>
<proteinExistence type="predicted"/>
<dbReference type="RefSeq" id="WP_126692455.1">
    <property type="nucleotide sequence ID" value="NZ_RXOF01000003.1"/>
</dbReference>
<gene>
    <name evidence="1" type="ORF">EJV47_07125</name>
</gene>
<protein>
    <submittedName>
        <fullName evidence="1">Uncharacterized protein</fullName>
    </submittedName>
</protein>
<comment type="caution">
    <text evidence="1">The sequence shown here is derived from an EMBL/GenBank/DDBJ whole genome shotgun (WGS) entry which is preliminary data.</text>
</comment>
<dbReference type="OrthoDB" id="880927at2"/>
<evidence type="ECO:0000313" key="2">
    <source>
        <dbReference type="Proteomes" id="UP000282184"/>
    </source>
</evidence>
<organism evidence="1 2">
    <name type="scientific">Hymenobacter gummosus</name>
    <dbReference type="NCBI Taxonomy" id="1776032"/>
    <lineage>
        <taxon>Bacteria</taxon>
        <taxon>Pseudomonadati</taxon>
        <taxon>Bacteroidota</taxon>
        <taxon>Cytophagia</taxon>
        <taxon>Cytophagales</taxon>
        <taxon>Hymenobacteraceae</taxon>
        <taxon>Hymenobacter</taxon>
    </lineage>
</organism>
<name>A0A3S0H8C4_9BACT</name>
<sequence>MARVINNLLTRGLSGAVGGLVFRQVQEQTIVSAAPNKTAAPASPRQQAHRRRFFEAQCYATGQMQDPAAKALYATGIDARRTSARVVAIADFMNPPAVVAADLAGYHGRPGDIISAWATDDFAVTALTVRLVSAAGVLLEEGPATLLPDGSWRYTLGQPHPASAGTQVHLTAFDRPGNAGSRTYLL</sequence>
<keyword evidence="2" id="KW-1185">Reference proteome</keyword>
<reference evidence="1 2" key="1">
    <citation type="submission" date="2018-12" db="EMBL/GenBank/DDBJ databases">
        <title>Hymenobacter gummosus sp. nov., isolated from a spring.</title>
        <authorList>
            <person name="Nie L."/>
        </authorList>
    </citation>
    <scope>NUCLEOTIDE SEQUENCE [LARGE SCALE GENOMIC DNA]</scope>
    <source>
        <strain evidence="1 2">KCTC 52166</strain>
    </source>
</reference>
<dbReference type="Proteomes" id="UP000282184">
    <property type="component" value="Unassembled WGS sequence"/>
</dbReference>
<dbReference type="AlphaFoldDB" id="A0A3S0H8C4"/>
<accession>A0A3S0H8C4</accession>
<dbReference type="EMBL" id="RXOF01000003">
    <property type="protein sequence ID" value="RTQ51564.1"/>
    <property type="molecule type" value="Genomic_DNA"/>
</dbReference>